<accession>A0ABT8SJG9</accession>
<comment type="catalytic activity">
    <reaction evidence="5">
        <text>L,L-cystathionine + H2O = L-homocysteine + pyruvate + NH4(+)</text>
        <dbReference type="Rhea" id="RHEA:13965"/>
        <dbReference type="ChEBI" id="CHEBI:15361"/>
        <dbReference type="ChEBI" id="CHEBI:15377"/>
        <dbReference type="ChEBI" id="CHEBI:28938"/>
        <dbReference type="ChEBI" id="CHEBI:58161"/>
        <dbReference type="ChEBI" id="CHEBI:58199"/>
    </reaction>
</comment>
<sequence>MDETTRLIRDATRRPASGRRTVNPAIERGTTLLNARAKDLRDPASGPVYGIEGSGGHAALEAALADLEGAERAFVVGTGLLAVTVPLLAVLKPGDEVLATDACYWPSRRFMERTLTRLGASVRYHPAEATTDEIIDGLGPATRLLLMESPGTATFELQDVPALAAACRGRGVVSLVDNTWAAGRWFKPLAHGADISVQALSKHVGGHSDVFGGSIAARDPALIRRLHETIEDLGLYVSPDDVFLLLRGLRTMAVRMDAQQAAAQRVAEWLMTQPQVSRVLWPALESFPQHALWRRDFTGASGLMGVVMRPGPDAAAEAMLDALELFGLGFSWGGYESLATFESPQVRLRQSPPQLEGPLIRLQIGLEHTDDLIADLSAGLAAFEAVDPY</sequence>
<dbReference type="GO" id="GO:0047804">
    <property type="term" value="F:cysteine-S-conjugate beta-lyase activity"/>
    <property type="evidence" value="ECO:0007669"/>
    <property type="project" value="UniProtKB-EC"/>
</dbReference>
<name>A0ABT8SJG9_9CAUL</name>
<comment type="similarity">
    <text evidence="2 6">Belongs to the trans-sulfuration enzymes family.</text>
</comment>
<evidence type="ECO:0000256" key="4">
    <source>
        <dbReference type="ARBA" id="ARBA00023239"/>
    </source>
</evidence>
<keyword evidence="4 8" id="KW-0456">Lyase</keyword>
<evidence type="ECO:0000256" key="2">
    <source>
        <dbReference type="ARBA" id="ARBA00009077"/>
    </source>
</evidence>
<dbReference type="InterPro" id="IPR015421">
    <property type="entry name" value="PyrdxlP-dep_Trfase_major"/>
</dbReference>
<proteinExistence type="inferred from homology"/>
<feature type="region of interest" description="Disordered" evidence="7">
    <location>
        <begin position="1"/>
        <end position="20"/>
    </location>
</feature>
<dbReference type="SUPFAM" id="SSF53383">
    <property type="entry name" value="PLP-dependent transferases"/>
    <property type="match status" value="1"/>
</dbReference>
<evidence type="ECO:0000256" key="3">
    <source>
        <dbReference type="ARBA" id="ARBA00022898"/>
    </source>
</evidence>
<reference evidence="8" key="1">
    <citation type="submission" date="2023-07" db="EMBL/GenBank/DDBJ databases">
        <title>Brevundimonas soil sp. nov., isolated from the soil of chemical plant.</title>
        <authorList>
            <person name="Wu N."/>
        </authorList>
    </citation>
    <scope>NUCLEOTIDE SEQUENCE</scope>
    <source>
        <strain evidence="8">XZ-24</strain>
    </source>
</reference>
<evidence type="ECO:0000256" key="5">
    <source>
        <dbReference type="ARBA" id="ARBA00047517"/>
    </source>
</evidence>
<comment type="caution">
    <text evidence="8">The sequence shown here is derived from an EMBL/GenBank/DDBJ whole genome shotgun (WGS) entry which is preliminary data.</text>
</comment>
<dbReference type="PIRSF" id="PIRSF001434">
    <property type="entry name" value="CGS"/>
    <property type="match status" value="1"/>
</dbReference>
<dbReference type="Gene3D" id="3.40.640.10">
    <property type="entry name" value="Type I PLP-dependent aspartate aminotransferase-like (Major domain)"/>
    <property type="match status" value="1"/>
</dbReference>
<dbReference type="Proteomes" id="UP001169063">
    <property type="component" value="Unassembled WGS sequence"/>
</dbReference>
<dbReference type="InterPro" id="IPR000277">
    <property type="entry name" value="Cys/Met-Metab_PyrdxlP-dep_enz"/>
</dbReference>
<dbReference type="EC" id="4.4.1.13" evidence="8"/>
<dbReference type="InterPro" id="IPR006233">
    <property type="entry name" value="Cys_b_lyase_bac"/>
</dbReference>
<dbReference type="InterPro" id="IPR015424">
    <property type="entry name" value="PyrdxlP-dep_Trfase"/>
</dbReference>
<dbReference type="PANTHER" id="PTHR43500">
    <property type="entry name" value="CYSTATHIONINE BETA-LYASE-RELATED"/>
    <property type="match status" value="1"/>
</dbReference>
<organism evidence="8 9">
    <name type="scientific">Peiella sedimenti</name>
    <dbReference type="NCBI Taxonomy" id="3061083"/>
    <lineage>
        <taxon>Bacteria</taxon>
        <taxon>Pseudomonadati</taxon>
        <taxon>Pseudomonadota</taxon>
        <taxon>Alphaproteobacteria</taxon>
        <taxon>Caulobacterales</taxon>
        <taxon>Caulobacteraceae</taxon>
        <taxon>Peiella</taxon>
    </lineage>
</organism>
<feature type="compositionally biased region" description="Basic and acidic residues" evidence="7">
    <location>
        <begin position="1"/>
        <end position="13"/>
    </location>
</feature>
<dbReference type="Pfam" id="PF01053">
    <property type="entry name" value="Cys_Met_Meta_PP"/>
    <property type="match status" value="1"/>
</dbReference>
<evidence type="ECO:0000313" key="9">
    <source>
        <dbReference type="Proteomes" id="UP001169063"/>
    </source>
</evidence>
<dbReference type="EMBL" id="JAUKTR010000001">
    <property type="protein sequence ID" value="MDO1558636.1"/>
    <property type="molecule type" value="Genomic_DNA"/>
</dbReference>
<dbReference type="InterPro" id="IPR015422">
    <property type="entry name" value="PyrdxlP-dep_Trfase_small"/>
</dbReference>
<comment type="cofactor">
    <cofactor evidence="1 6">
        <name>pyridoxal 5'-phosphate</name>
        <dbReference type="ChEBI" id="CHEBI:597326"/>
    </cofactor>
</comment>
<evidence type="ECO:0000256" key="7">
    <source>
        <dbReference type="SAM" id="MobiDB-lite"/>
    </source>
</evidence>
<keyword evidence="9" id="KW-1185">Reference proteome</keyword>
<dbReference type="NCBIfam" id="TIGR01324">
    <property type="entry name" value="cysta_beta_ly_B"/>
    <property type="match status" value="1"/>
</dbReference>
<dbReference type="RefSeq" id="WP_302109041.1">
    <property type="nucleotide sequence ID" value="NZ_JAUKTR010000001.1"/>
</dbReference>
<dbReference type="Gene3D" id="3.90.1150.10">
    <property type="entry name" value="Aspartate Aminotransferase, domain 1"/>
    <property type="match status" value="1"/>
</dbReference>
<gene>
    <name evidence="8" type="primary">metC</name>
    <name evidence="8" type="ORF">Q0812_04235</name>
</gene>
<protein>
    <submittedName>
        <fullName evidence="8">Cystathionine beta-lyase</fullName>
        <ecNumber evidence="8">4.4.1.13</ecNumber>
    </submittedName>
</protein>
<evidence type="ECO:0000313" key="8">
    <source>
        <dbReference type="EMBL" id="MDO1558636.1"/>
    </source>
</evidence>
<evidence type="ECO:0000256" key="6">
    <source>
        <dbReference type="RuleBase" id="RU362118"/>
    </source>
</evidence>
<evidence type="ECO:0000256" key="1">
    <source>
        <dbReference type="ARBA" id="ARBA00001933"/>
    </source>
</evidence>
<keyword evidence="3 6" id="KW-0663">Pyridoxal phosphate</keyword>
<dbReference type="PANTHER" id="PTHR43500:SF1">
    <property type="entry name" value="CYSTATHIONINE BETA-LYASE-RELATED"/>
    <property type="match status" value="1"/>
</dbReference>